<evidence type="ECO:0000256" key="3">
    <source>
        <dbReference type="PROSITE-ProRule" id="PRU01106"/>
    </source>
</evidence>
<evidence type="ECO:0000256" key="1">
    <source>
        <dbReference type="ARBA" id="ARBA00010458"/>
    </source>
</evidence>
<dbReference type="PANTHER" id="PTHR11049">
    <property type="entry name" value="ACYL COENZYME A THIOESTER HYDROLASE"/>
    <property type="match status" value="1"/>
</dbReference>
<comment type="caution">
    <text evidence="5">The sequence shown here is derived from an EMBL/GenBank/DDBJ whole genome shotgun (WGS) entry which is preliminary data.</text>
</comment>
<dbReference type="Gene3D" id="3.10.129.10">
    <property type="entry name" value="Hotdog Thioesterase"/>
    <property type="match status" value="2"/>
</dbReference>
<dbReference type="InterPro" id="IPR040170">
    <property type="entry name" value="Cytosol_ACT"/>
</dbReference>
<dbReference type="PROSITE" id="PS51770">
    <property type="entry name" value="HOTDOG_ACOT"/>
    <property type="match status" value="2"/>
</dbReference>
<dbReference type="InterPro" id="IPR029069">
    <property type="entry name" value="HotDog_dom_sf"/>
</dbReference>
<evidence type="ECO:0000256" key="2">
    <source>
        <dbReference type="ARBA" id="ARBA00022801"/>
    </source>
</evidence>
<gene>
    <name evidence="5" type="ORF">NJD11_05100</name>
</gene>
<evidence type="ECO:0000313" key="5">
    <source>
        <dbReference type="EMBL" id="MDX2334317.1"/>
    </source>
</evidence>
<dbReference type="Pfam" id="PF03061">
    <property type="entry name" value="4HBT"/>
    <property type="match status" value="2"/>
</dbReference>
<accession>A0ABU4KMS8</accession>
<feature type="domain" description="HotDog ACOT-type" evidence="4">
    <location>
        <begin position="1"/>
        <end position="111"/>
    </location>
</feature>
<dbReference type="SUPFAM" id="SSF54637">
    <property type="entry name" value="Thioesterase/thiol ester dehydrase-isomerase"/>
    <property type="match status" value="2"/>
</dbReference>
<sequence length="257" mass="27702">MTVRLIDMVFPGDANHHGTLFGGVGLAHLDKVAFLAASRHARRAVVTAGCERIDFAAPARIGEMVEAVGRVVRIGRSSLGVEVELHAESLLSGERRLCTRGAFNMVALRPADDDQPLAPLDEAGEADDGWLRTAEMVFPGTTNHYGTLFGGDALKLMGKAAFVTATRHAREVMVMAATNRIDFKAPIDGGDMVELVSRVKMAGRSSLSVEVQLWAERLLTGERRRSTTAEFVMVAVDDAGKPKTIKARRTSDEVGAF</sequence>
<dbReference type="InterPro" id="IPR033120">
    <property type="entry name" value="HOTDOG_ACOT"/>
</dbReference>
<keyword evidence="6" id="KW-1185">Reference proteome</keyword>
<dbReference type="InterPro" id="IPR006683">
    <property type="entry name" value="Thioestr_dom"/>
</dbReference>
<dbReference type="CDD" id="cd03442">
    <property type="entry name" value="BFIT_BACH"/>
    <property type="match status" value="2"/>
</dbReference>
<evidence type="ECO:0000313" key="6">
    <source>
        <dbReference type="Proteomes" id="UP001272940"/>
    </source>
</evidence>
<keyword evidence="2 3" id="KW-0378">Hydrolase</keyword>
<dbReference type="GeneID" id="34014190"/>
<protein>
    <submittedName>
        <fullName evidence="5">Acyl-CoA thioesterase</fullName>
    </submittedName>
</protein>
<comment type="similarity">
    <text evidence="1">Belongs to the acyl coenzyme A hydrolase family.</text>
</comment>
<proteinExistence type="inferred from homology"/>
<reference evidence="5 6" key="1">
    <citation type="journal article" date="2023" name="FEMS Microbes">
        <title>Whole genomes of deep-sea sponge-associated bacteria exhibit high novel natural product potential.</title>
        <authorList>
            <person name="Hesketh-Best P.J."/>
            <person name="January G.G."/>
            <person name="Koch M.J."/>
            <person name="Warburton P.J."/>
            <person name="Howell K.L."/>
            <person name="Upton M."/>
        </authorList>
    </citation>
    <scope>NUCLEOTIDE SEQUENCE [LARGE SCALE GENOMIC DNA]</scope>
    <source>
        <strain evidence="5 6">PC206-O</strain>
    </source>
</reference>
<evidence type="ECO:0000259" key="4">
    <source>
        <dbReference type="PROSITE" id="PS51770"/>
    </source>
</evidence>
<dbReference type="EMBL" id="JAMYEC010000002">
    <property type="protein sequence ID" value="MDX2334317.1"/>
    <property type="molecule type" value="Genomic_DNA"/>
</dbReference>
<dbReference type="RefSeq" id="WP_240612066.1">
    <property type="nucleotide sequence ID" value="NZ_CP022048.2"/>
</dbReference>
<dbReference type="PANTHER" id="PTHR11049:SF24">
    <property type="entry name" value="CYTOSOLIC ACYL COENZYME A THIOESTER HYDROLASE"/>
    <property type="match status" value="1"/>
</dbReference>
<dbReference type="Proteomes" id="UP001272940">
    <property type="component" value="Unassembled WGS sequence"/>
</dbReference>
<organism evidence="5 6">
    <name type="scientific">Brevundimonas vesicularis</name>
    <name type="common">Pseudomonas vesicularis</name>
    <dbReference type="NCBI Taxonomy" id="41276"/>
    <lineage>
        <taxon>Bacteria</taxon>
        <taxon>Pseudomonadati</taxon>
        <taxon>Pseudomonadota</taxon>
        <taxon>Alphaproteobacteria</taxon>
        <taxon>Caulobacterales</taxon>
        <taxon>Caulobacteraceae</taxon>
        <taxon>Brevundimonas</taxon>
    </lineage>
</organism>
<feature type="domain" description="HotDog ACOT-type" evidence="4">
    <location>
        <begin position="127"/>
        <end position="239"/>
    </location>
</feature>
<name>A0ABU4KMS8_BREVE</name>